<keyword evidence="1" id="KW-1133">Transmembrane helix</keyword>
<protein>
    <recommendedName>
        <fullName evidence="4">DUF4386 domain-containing protein</fullName>
    </recommendedName>
</protein>
<evidence type="ECO:0000313" key="2">
    <source>
        <dbReference type="EMBL" id="MCX2936258.1"/>
    </source>
</evidence>
<evidence type="ECO:0008006" key="4">
    <source>
        <dbReference type="Google" id="ProtNLM"/>
    </source>
</evidence>
<feature type="transmembrane region" description="Helical" evidence="1">
    <location>
        <begin position="167"/>
        <end position="187"/>
    </location>
</feature>
<proteinExistence type="predicted"/>
<evidence type="ECO:0000313" key="3">
    <source>
        <dbReference type="Proteomes" id="UP001300745"/>
    </source>
</evidence>
<dbReference type="EMBL" id="JAPJDO010000004">
    <property type="protein sequence ID" value="MCX2936258.1"/>
    <property type="molecule type" value="Genomic_DNA"/>
</dbReference>
<keyword evidence="1" id="KW-0812">Transmembrane</keyword>
<evidence type="ECO:0000256" key="1">
    <source>
        <dbReference type="SAM" id="Phobius"/>
    </source>
</evidence>
<organism evidence="2 3">
    <name type="scientific">Mycobacterium pinniadriaticum</name>
    <dbReference type="NCBI Taxonomy" id="2994102"/>
    <lineage>
        <taxon>Bacteria</taxon>
        <taxon>Bacillati</taxon>
        <taxon>Actinomycetota</taxon>
        <taxon>Actinomycetes</taxon>
        <taxon>Mycobacteriales</taxon>
        <taxon>Mycobacteriaceae</taxon>
        <taxon>Mycobacterium</taxon>
    </lineage>
</organism>
<comment type="caution">
    <text evidence="2">The sequence shown here is derived from an EMBL/GenBank/DDBJ whole genome shotgun (WGS) entry which is preliminary data.</text>
</comment>
<reference evidence="2 3" key="1">
    <citation type="submission" date="2022-11" db="EMBL/GenBank/DDBJ databases">
        <title>Mycobacterium sp. nov.</title>
        <authorList>
            <person name="Papic B."/>
            <person name="Spicic S."/>
            <person name="Duvnjak S."/>
        </authorList>
    </citation>
    <scope>NUCLEOTIDE SEQUENCE [LARGE SCALE GENOMIC DNA]</scope>
    <source>
        <strain evidence="2 3">CVI_P4</strain>
    </source>
</reference>
<keyword evidence="3" id="KW-1185">Reference proteome</keyword>
<accession>A0ABT3S9U8</accession>
<dbReference type="RefSeq" id="WP_265996005.1">
    <property type="nucleotide sequence ID" value="NZ_JAPJDN010000004.1"/>
</dbReference>
<sequence>MSRTIHRAAGWSGAGVLVLMAFGFVGLARFFPPPSPALSADQTTAIIIGHATTIRWGMIVTMVAAVLLGIFAVSIAVQMRRIEGRFPILSMTEFGLGMLFVLEFLYLLFFWQTATFRADRDPQLIELLNDMAWIPFVGLTGTAAVQVAAFGVAILIDRRPVPVFPRWLGYGNLWVALIFCAGTFNVFFKTGPLAWNGVLSWWLPVVVFALWLIVVTVYLRRAIETHIDEVDADKTPSVAELAATIADLQRQVGQLHSRSAPS</sequence>
<feature type="transmembrane region" description="Helical" evidence="1">
    <location>
        <begin position="89"/>
        <end position="111"/>
    </location>
</feature>
<dbReference type="Proteomes" id="UP001300745">
    <property type="component" value="Unassembled WGS sequence"/>
</dbReference>
<keyword evidence="1" id="KW-0472">Membrane</keyword>
<feature type="transmembrane region" description="Helical" evidence="1">
    <location>
        <begin position="131"/>
        <end position="155"/>
    </location>
</feature>
<feature type="transmembrane region" description="Helical" evidence="1">
    <location>
        <begin position="55"/>
        <end position="77"/>
    </location>
</feature>
<name>A0ABT3S9U8_9MYCO</name>
<gene>
    <name evidence="2" type="ORF">ORI27_06095</name>
</gene>
<feature type="transmembrane region" description="Helical" evidence="1">
    <location>
        <begin position="199"/>
        <end position="219"/>
    </location>
</feature>